<feature type="domain" description="HTH lysR-type" evidence="5">
    <location>
        <begin position="25"/>
        <end position="83"/>
    </location>
</feature>
<keyword evidence="3" id="KW-0238">DNA-binding</keyword>
<dbReference type="SUPFAM" id="SSF53850">
    <property type="entry name" value="Periplasmic binding protein-like II"/>
    <property type="match status" value="1"/>
</dbReference>
<evidence type="ECO:0000256" key="3">
    <source>
        <dbReference type="ARBA" id="ARBA00023125"/>
    </source>
</evidence>
<dbReference type="InterPro" id="IPR005119">
    <property type="entry name" value="LysR_subst-bd"/>
</dbReference>
<dbReference type="GO" id="GO:0003677">
    <property type="term" value="F:DNA binding"/>
    <property type="evidence" value="ECO:0007669"/>
    <property type="project" value="UniProtKB-KW"/>
</dbReference>
<evidence type="ECO:0000259" key="5">
    <source>
        <dbReference type="PROSITE" id="PS50931"/>
    </source>
</evidence>
<keyword evidence="2" id="KW-0805">Transcription regulation</keyword>
<gene>
    <name evidence="6" type="ORF">QF025_003554</name>
</gene>
<dbReference type="Pfam" id="PF03466">
    <property type="entry name" value="LysR_substrate"/>
    <property type="match status" value="1"/>
</dbReference>
<organism evidence="6 7">
    <name type="scientific">Paraburkholderia graminis</name>
    <dbReference type="NCBI Taxonomy" id="60548"/>
    <lineage>
        <taxon>Bacteria</taxon>
        <taxon>Pseudomonadati</taxon>
        <taxon>Pseudomonadota</taxon>
        <taxon>Betaproteobacteria</taxon>
        <taxon>Burkholderiales</taxon>
        <taxon>Burkholderiaceae</taxon>
        <taxon>Paraburkholderia</taxon>
    </lineage>
</organism>
<dbReference type="InterPro" id="IPR000847">
    <property type="entry name" value="LysR_HTH_N"/>
</dbReference>
<protein>
    <submittedName>
        <fullName evidence="6">LysR family glycine cleavage system transcriptional activator</fullName>
    </submittedName>
</protein>
<dbReference type="Proteomes" id="UP001245184">
    <property type="component" value="Unassembled WGS sequence"/>
</dbReference>
<dbReference type="InterPro" id="IPR036388">
    <property type="entry name" value="WH-like_DNA-bd_sf"/>
</dbReference>
<comment type="similarity">
    <text evidence="1">Belongs to the LysR transcriptional regulatory family.</text>
</comment>
<dbReference type="PANTHER" id="PTHR30537">
    <property type="entry name" value="HTH-TYPE TRANSCRIPTIONAL REGULATOR"/>
    <property type="match status" value="1"/>
</dbReference>
<name>A0ABD5CHZ9_9BURK</name>
<evidence type="ECO:0000256" key="2">
    <source>
        <dbReference type="ARBA" id="ARBA00023015"/>
    </source>
</evidence>
<dbReference type="CDD" id="cd08432">
    <property type="entry name" value="PBP2_GcdR_TrpI_HvrB_AmpR_like"/>
    <property type="match status" value="1"/>
</dbReference>
<sequence>MLACEHAAIEINQPVERPMRAPNHLNALRAFEAVGRHLSYVAAAEELHVTPAAIGQMIRGLEETLEIELFHRSTSGASRLVLTDAARAAMPELQGGFELLAQAVERLKASKARITVTVTVPPALADKWFLHRVERFQRKYPRYDLRIDLSLKLVDFVADRVDAGIRYGTGQWPDLAATFLMRDEFFPVCSPALLEGEHPLRTPADLNYHPLIHDISMRAAPTFPTWRSWVQKTGNAGRVDCDRGLQINDSAAAIHTAISGNGVALGRTCLVERDIAEGRLVRPFPDAQTCELAYYVVHRKDNGNEPAVVAFKEWLLAEANAR</sequence>
<reference evidence="6 7" key="1">
    <citation type="submission" date="2023-08" db="EMBL/GenBank/DDBJ databases">
        <title>Genome sequencing of plant associated microbes to promote plant fitness in Sorghum bicolor and Oryza sativa.</title>
        <authorList>
            <person name="Coleman-Derr D."/>
        </authorList>
    </citation>
    <scope>NUCLEOTIDE SEQUENCE [LARGE SCALE GENOMIC DNA]</scope>
    <source>
        <strain evidence="6 7">SLBN-33</strain>
    </source>
</reference>
<comment type="caution">
    <text evidence="6">The sequence shown here is derived from an EMBL/GenBank/DDBJ whole genome shotgun (WGS) entry which is preliminary data.</text>
</comment>
<evidence type="ECO:0000313" key="6">
    <source>
        <dbReference type="EMBL" id="MDR6204834.1"/>
    </source>
</evidence>
<dbReference type="Pfam" id="PF00126">
    <property type="entry name" value="HTH_1"/>
    <property type="match status" value="1"/>
</dbReference>
<dbReference type="Gene3D" id="1.10.10.10">
    <property type="entry name" value="Winged helix-like DNA-binding domain superfamily/Winged helix DNA-binding domain"/>
    <property type="match status" value="1"/>
</dbReference>
<dbReference type="EMBL" id="JAVIZN010000002">
    <property type="protein sequence ID" value="MDR6204834.1"/>
    <property type="molecule type" value="Genomic_DNA"/>
</dbReference>
<dbReference type="PROSITE" id="PS50931">
    <property type="entry name" value="HTH_LYSR"/>
    <property type="match status" value="1"/>
</dbReference>
<dbReference type="InterPro" id="IPR058163">
    <property type="entry name" value="LysR-type_TF_proteobact-type"/>
</dbReference>
<proteinExistence type="inferred from homology"/>
<evidence type="ECO:0000256" key="1">
    <source>
        <dbReference type="ARBA" id="ARBA00009437"/>
    </source>
</evidence>
<dbReference type="SUPFAM" id="SSF46785">
    <property type="entry name" value="Winged helix' DNA-binding domain"/>
    <property type="match status" value="1"/>
</dbReference>
<dbReference type="Gene3D" id="3.40.190.10">
    <property type="entry name" value="Periplasmic binding protein-like II"/>
    <property type="match status" value="2"/>
</dbReference>
<evidence type="ECO:0000256" key="4">
    <source>
        <dbReference type="ARBA" id="ARBA00023163"/>
    </source>
</evidence>
<dbReference type="AlphaFoldDB" id="A0ABD5CHZ9"/>
<accession>A0ABD5CHZ9</accession>
<dbReference type="PANTHER" id="PTHR30537:SF74">
    <property type="entry name" value="HTH-TYPE TRANSCRIPTIONAL REGULATOR TRPI"/>
    <property type="match status" value="1"/>
</dbReference>
<keyword evidence="4" id="KW-0804">Transcription</keyword>
<dbReference type="InterPro" id="IPR036390">
    <property type="entry name" value="WH_DNA-bd_sf"/>
</dbReference>
<evidence type="ECO:0000313" key="7">
    <source>
        <dbReference type="Proteomes" id="UP001245184"/>
    </source>
</evidence>